<feature type="region of interest" description="Disordered" evidence="1">
    <location>
        <begin position="1"/>
        <end position="24"/>
    </location>
</feature>
<dbReference type="Proteomes" id="UP000636709">
    <property type="component" value="Unassembled WGS sequence"/>
</dbReference>
<proteinExistence type="predicted"/>
<comment type="caution">
    <text evidence="2">The sequence shown here is derived from an EMBL/GenBank/DDBJ whole genome shotgun (WGS) entry which is preliminary data.</text>
</comment>
<name>A0A835BCJ2_9POAL</name>
<gene>
    <name evidence="2" type="ORF">HU200_041438</name>
</gene>
<evidence type="ECO:0000256" key="1">
    <source>
        <dbReference type="SAM" id="MobiDB-lite"/>
    </source>
</evidence>
<accession>A0A835BCJ2</accession>
<feature type="compositionally biased region" description="Low complexity" evidence="1">
    <location>
        <begin position="1"/>
        <end position="20"/>
    </location>
</feature>
<dbReference type="PANTHER" id="PTHR33874:SF1">
    <property type="entry name" value="RING FINGER PROTEIN"/>
    <property type="match status" value="1"/>
</dbReference>
<dbReference type="AlphaFoldDB" id="A0A835BCJ2"/>
<evidence type="ECO:0000313" key="2">
    <source>
        <dbReference type="EMBL" id="KAF8690046.1"/>
    </source>
</evidence>
<dbReference type="OrthoDB" id="2014733at2759"/>
<keyword evidence="3" id="KW-1185">Reference proteome</keyword>
<protein>
    <recommendedName>
        <fullName evidence="4">MADS box interactor-like</fullName>
    </recommendedName>
</protein>
<evidence type="ECO:0008006" key="4">
    <source>
        <dbReference type="Google" id="ProtNLM"/>
    </source>
</evidence>
<sequence length="261" mass="28432">MEPVSSSAASPPAEEAASAAARRRMPEELKLRRRTLETVLEQCQRALEMIREADLGVDEEGANSGVVQEGEGGGEADGHGGDDEGEQPPPPSDADYETDELCDLLQSRVQSPEFLEKLDSIQKSVYQHGAAVDETVSWDIVSAADIWDDKSINVSDDSEDGYVLVKQEDIVDGIACFMAAYLLSLKQTKDLTPDQLQQALSKTFSAKKRKGKLQKAWDGTKVIYNVASWSATAIGIYQNPAIVQAATTAFWTSCRVISKFL</sequence>
<dbReference type="PANTHER" id="PTHR33874">
    <property type="entry name" value="RING FINGER PROTEIN"/>
    <property type="match status" value="1"/>
</dbReference>
<feature type="region of interest" description="Disordered" evidence="1">
    <location>
        <begin position="53"/>
        <end position="97"/>
    </location>
</feature>
<evidence type="ECO:0000313" key="3">
    <source>
        <dbReference type="Proteomes" id="UP000636709"/>
    </source>
</evidence>
<reference evidence="2" key="1">
    <citation type="submission" date="2020-07" db="EMBL/GenBank/DDBJ databases">
        <title>Genome sequence and genetic diversity analysis of an under-domesticated orphan crop, white fonio (Digitaria exilis).</title>
        <authorList>
            <person name="Bennetzen J.L."/>
            <person name="Chen S."/>
            <person name="Ma X."/>
            <person name="Wang X."/>
            <person name="Yssel A.E.J."/>
            <person name="Chaluvadi S.R."/>
            <person name="Johnson M."/>
            <person name="Gangashetty P."/>
            <person name="Hamidou F."/>
            <person name="Sanogo M.D."/>
            <person name="Zwaenepoel A."/>
            <person name="Wallace J."/>
            <person name="Van De Peer Y."/>
            <person name="Van Deynze A."/>
        </authorList>
    </citation>
    <scope>NUCLEOTIDE SEQUENCE</scope>
    <source>
        <tissue evidence="2">Leaves</tissue>
    </source>
</reference>
<dbReference type="EMBL" id="JACEFO010001995">
    <property type="protein sequence ID" value="KAF8690046.1"/>
    <property type="molecule type" value="Genomic_DNA"/>
</dbReference>
<organism evidence="2 3">
    <name type="scientific">Digitaria exilis</name>
    <dbReference type="NCBI Taxonomy" id="1010633"/>
    <lineage>
        <taxon>Eukaryota</taxon>
        <taxon>Viridiplantae</taxon>
        <taxon>Streptophyta</taxon>
        <taxon>Embryophyta</taxon>
        <taxon>Tracheophyta</taxon>
        <taxon>Spermatophyta</taxon>
        <taxon>Magnoliopsida</taxon>
        <taxon>Liliopsida</taxon>
        <taxon>Poales</taxon>
        <taxon>Poaceae</taxon>
        <taxon>PACMAD clade</taxon>
        <taxon>Panicoideae</taxon>
        <taxon>Panicodae</taxon>
        <taxon>Paniceae</taxon>
        <taxon>Anthephorinae</taxon>
        <taxon>Digitaria</taxon>
    </lineage>
</organism>